<dbReference type="HOGENOM" id="CLU_3091455_0_0_1"/>
<accession>D0N5S1</accession>
<organism evidence="2 3">
    <name type="scientific">Phytophthora infestans (strain T30-4)</name>
    <name type="common">Potato late blight agent</name>
    <dbReference type="NCBI Taxonomy" id="403677"/>
    <lineage>
        <taxon>Eukaryota</taxon>
        <taxon>Sar</taxon>
        <taxon>Stramenopiles</taxon>
        <taxon>Oomycota</taxon>
        <taxon>Peronosporomycetes</taxon>
        <taxon>Peronosporales</taxon>
        <taxon>Peronosporaceae</taxon>
        <taxon>Phytophthora</taxon>
    </lineage>
</organism>
<sequence>MRISYVFVAIAATLLACSDALGVSHRSLRTENAADADFEERGAPSNKVEALA</sequence>
<dbReference type="KEGG" id="pif:PITG_22768"/>
<dbReference type="EMBL" id="DS028126">
    <property type="protein sequence ID" value="EEY70412.1"/>
    <property type="molecule type" value="Genomic_DNA"/>
</dbReference>
<feature type="signal peptide" evidence="1">
    <location>
        <begin position="1"/>
        <end position="20"/>
    </location>
</feature>
<dbReference type="GeneID" id="9471938"/>
<reference evidence="3" key="1">
    <citation type="journal article" date="2009" name="Nature">
        <title>Genome sequence and analysis of the Irish potato famine pathogen Phytophthora infestans.</title>
        <authorList>
            <consortium name="The Broad Institute Genome Sequencing Platform"/>
            <person name="Haas B.J."/>
            <person name="Kamoun S."/>
            <person name="Zody M.C."/>
            <person name="Jiang R.H."/>
            <person name="Handsaker R.E."/>
            <person name="Cano L.M."/>
            <person name="Grabherr M."/>
            <person name="Kodira C.D."/>
            <person name="Raffaele S."/>
            <person name="Torto-Alalibo T."/>
            <person name="Bozkurt T.O."/>
            <person name="Ah-Fong A.M."/>
            <person name="Alvarado L."/>
            <person name="Anderson V.L."/>
            <person name="Armstrong M.R."/>
            <person name="Avrova A."/>
            <person name="Baxter L."/>
            <person name="Beynon J."/>
            <person name="Boevink P.C."/>
            <person name="Bollmann S.R."/>
            <person name="Bos J.I."/>
            <person name="Bulone V."/>
            <person name="Cai G."/>
            <person name="Cakir C."/>
            <person name="Carrington J.C."/>
            <person name="Chawner M."/>
            <person name="Conti L."/>
            <person name="Costanzo S."/>
            <person name="Ewan R."/>
            <person name="Fahlgren N."/>
            <person name="Fischbach M.A."/>
            <person name="Fugelstad J."/>
            <person name="Gilroy E.M."/>
            <person name="Gnerre S."/>
            <person name="Green P.J."/>
            <person name="Grenville-Briggs L.J."/>
            <person name="Griffith J."/>
            <person name="Grunwald N.J."/>
            <person name="Horn K."/>
            <person name="Horner N.R."/>
            <person name="Hu C.H."/>
            <person name="Huitema E."/>
            <person name="Jeong D.H."/>
            <person name="Jones A.M."/>
            <person name="Jones J.D."/>
            <person name="Jones R.W."/>
            <person name="Karlsson E.K."/>
            <person name="Kunjeti S.G."/>
            <person name="Lamour K."/>
            <person name="Liu Z."/>
            <person name="Ma L."/>
            <person name="Maclean D."/>
            <person name="Chibucos M.C."/>
            <person name="McDonald H."/>
            <person name="McWalters J."/>
            <person name="Meijer H.J."/>
            <person name="Morgan W."/>
            <person name="Morris P.F."/>
            <person name="Munro C.A."/>
            <person name="O'Neill K."/>
            <person name="Ospina-Giraldo M."/>
            <person name="Pinzon A."/>
            <person name="Pritchard L."/>
            <person name="Ramsahoye B."/>
            <person name="Ren Q."/>
            <person name="Restrepo S."/>
            <person name="Roy S."/>
            <person name="Sadanandom A."/>
            <person name="Savidor A."/>
            <person name="Schornack S."/>
            <person name="Schwartz D.C."/>
            <person name="Schumann U.D."/>
            <person name="Schwessinger B."/>
            <person name="Seyer L."/>
            <person name="Sharpe T."/>
            <person name="Silvar C."/>
            <person name="Song J."/>
            <person name="Studholme D.J."/>
            <person name="Sykes S."/>
            <person name="Thines M."/>
            <person name="van de Vondervoort P.J."/>
            <person name="Phuntumart V."/>
            <person name="Wawra S."/>
            <person name="Weide R."/>
            <person name="Win J."/>
            <person name="Young C."/>
            <person name="Zhou S."/>
            <person name="Fry W."/>
            <person name="Meyers B.C."/>
            <person name="van West P."/>
            <person name="Ristaino J."/>
            <person name="Govers F."/>
            <person name="Birch P.R."/>
            <person name="Whisson S.C."/>
            <person name="Judelson H.S."/>
            <person name="Nusbaum C."/>
        </authorList>
    </citation>
    <scope>NUCLEOTIDE SEQUENCE [LARGE SCALE GENOMIC DNA]</scope>
    <source>
        <strain evidence="3">T30-4</strain>
    </source>
</reference>
<dbReference type="InParanoid" id="D0N5S1"/>
<dbReference type="RefSeq" id="XP_002998066.1">
    <property type="nucleotide sequence ID" value="XM_002998020.1"/>
</dbReference>
<dbReference type="Proteomes" id="UP000006643">
    <property type="component" value="Unassembled WGS sequence"/>
</dbReference>
<evidence type="ECO:0000313" key="3">
    <source>
        <dbReference type="Proteomes" id="UP000006643"/>
    </source>
</evidence>
<protein>
    <recommendedName>
        <fullName evidence="4">RxLR effector protein</fullName>
    </recommendedName>
</protein>
<gene>
    <name evidence="2" type="ORF">PITG_22768</name>
</gene>
<dbReference type="VEuPathDB" id="FungiDB:PITG_22768"/>
<evidence type="ECO:0000313" key="2">
    <source>
        <dbReference type="EMBL" id="EEY70412.1"/>
    </source>
</evidence>
<evidence type="ECO:0000256" key="1">
    <source>
        <dbReference type="SAM" id="SignalP"/>
    </source>
</evidence>
<dbReference type="AlphaFoldDB" id="D0N5S1"/>
<keyword evidence="3" id="KW-1185">Reference proteome</keyword>
<proteinExistence type="predicted"/>
<evidence type="ECO:0008006" key="4">
    <source>
        <dbReference type="Google" id="ProtNLM"/>
    </source>
</evidence>
<feature type="chain" id="PRO_5003011711" description="RxLR effector protein" evidence="1">
    <location>
        <begin position="21"/>
        <end position="52"/>
    </location>
</feature>
<name>D0N5S1_PHYIT</name>
<keyword evidence="1" id="KW-0732">Signal</keyword>
<dbReference type="PROSITE" id="PS51257">
    <property type="entry name" value="PROKAR_LIPOPROTEIN"/>
    <property type="match status" value="1"/>
</dbReference>